<proteinExistence type="predicted"/>
<name>A0A1Z1MB15_9FLOR</name>
<geneLocation type="chloroplast" evidence="1"/>
<dbReference type="EMBL" id="MF101425">
    <property type="protein sequence ID" value="ARW63011.1"/>
    <property type="molecule type" value="Genomic_DNA"/>
</dbReference>
<keyword evidence="1" id="KW-0934">Plastid</keyword>
<dbReference type="RefSeq" id="YP_009394449.1">
    <property type="nucleotide sequence ID" value="NC_035272.1"/>
</dbReference>
<reference evidence="1" key="1">
    <citation type="journal article" date="2017" name="J. Phycol.">
        <title>Analysis of chloroplast genomes and a supermatrix inform reclassification of the Rhodomelaceae (Rhodophyta).</title>
        <authorList>
            <person name="Diaz-Tapia P."/>
            <person name="Maggs C.A."/>
            <person name="West J.A."/>
            <person name="Verbruggen H."/>
        </authorList>
    </citation>
    <scope>NUCLEOTIDE SEQUENCE</scope>
    <source>
        <strain evidence="1">PD516</strain>
    </source>
</reference>
<accession>A0A1Z1MB15</accession>
<dbReference type="AlphaFoldDB" id="A0A1Z1MB15"/>
<gene>
    <name evidence="1" type="primary">orf39b</name>
</gene>
<protein>
    <submittedName>
        <fullName evidence="1">Uncharacterized protein</fullName>
    </submittedName>
</protein>
<evidence type="ECO:0000313" key="1">
    <source>
        <dbReference type="EMBL" id="ARW63011.1"/>
    </source>
</evidence>
<keyword evidence="1" id="KW-0150">Chloroplast</keyword>
<organism evidence="1">
    <name type="scientific">Leptosiphonia brodiei</name>
    <dbReference type="NCBI Taxonomy" id="2608611"/>
    <lineage>
        <taxon>Eukaryota</taxon>
        <taxon>Rhodophyta</taxon>
        <taxon>Florideophyceae</taxon>
        <taxon>Rhodymeniophycidae</taxon>
        <taxon>Ceramiales</taxon>
        <taxon>Rhodomelaceae</taxon>
        <taxon>Polysiphonioideae</taxon>
        <taxon>Leptosiphonia</taxon>
    </lineage>
</organism>
<dbReference type="GeneID" id="33356310"/>
<sequence>MIGQSFAQEKHLKVQISNYELNIWMTSQMIFSCSSVLLR</sequence>